<dbReference type="AlphaFoldDB" id="A0A368Y8W4"/>
<evidence type="ECO:0000313" key="2">
    <source>
        <dbReference type="EMBL" id="RCW74624.1"/>
    </source>
</evidence>
<evidence type="ECO:0000313" key="3">
    <source>
        <dbReference type="Proteomes" id="UP000252884"/>
    </source>
</evidence>
<reference evidence="2 3" key="1">
    <citation type="submission" date="2018-07" db="EMBL/GenBank/DDBJ databases">
        <title>Genomic Encyclopedia of Type Strains, Phase IV (KMG-IV): sequencing the most valuable type-strain genomes for metagenomic binning, comparative biology and taxonomic classification.</title>
        <authorList>
            <person name="Goeker M."/>
        </authorList>
    </citation>
    <scope>NUCLEOTIDE SEQUENCE [LARGE SCALE GENOMIC DNA]</scope>
    <source>
        <strain evidence="2 3">DSM 21634</strain>
    </source>
</reference>
<protein>
    <submittedName>
        <fullName evidence="2">Uncharacterized protein</fullName>
    </submittedName>
</protein>
<feature type="region of interest" description="Disordered" evidence="1">
    <location>
        <begin position="21"/>
        <end position="45"/>
    </location>
</feature>
<name>A0A368Y8W4_9BURK</name>
<sequence length="45" mass="4588">MFARIALRHIPCCEDVLGQAAGGAGSKDVDAPALEAGGTAHQREP</sequence>
<gene>
    <name evidence="2" type="ORF">DES41_102947</name>
</gene>
<dbReference type="EMBL" id="QPJK01000002">
    <property type="protein sequence ID" value="RCW74624.1"/>
    <property type="molecule type" value="Genomic_DNA"/>
</dbReference>
<evidence type="ECO:0000256" key="1">
    <source>
        <dbReference type="SAM" id="MobiDB-lite"/>
    </source>
</evidence>
<dbReference type="Proteomes" id="UP000252884">
    <property type="component" value="Unassembled WGS sequence"/>
</dbReference>
<accession>A0A368Y8W4</accession>
<proteinExistence type="predicted"/>
<organism evidence="2 3">
    <name type="scientific">Pseudorhodoferax soli</name>
    <dbReference type="NCBI Taxonomy" id="545864"/>
    <lineage>
        <taxon>Bacteria</taxon>
        <taxon>Pseudomonadati</taxon>
        <taxon>Pseudomonadota</taxon>
        <taxon>Betaproteobacteria</taxon>
        <taxon>Burkholderiales</taxon>
        <taxon>Comamonadaceae</taxon>
    </lineage>
</organism>
<comment type="caution">
    <text evidence="2">The sequence shown here is derived from an EMBL/GenBank/DDBJ whole genome shotgun (WGS) entry which is preliminary data.</text>
</comment>
<keyword evidence="3" id="KW-1185">Reference proteome</keyword>